<dbReference type="Gene3D" id="3.40.50.720">
    <property type="entry name" value="NAD(P)-binding Rossmann-like Domain"/>
    <property type="match status" value="1"/>
</dbReference>
<organism evidence="4 5">
    <name type="scientific">Pseudoalteromonas aurantia 208</name>
    <dbReference type="NCBI Taxonomy" id="1314867"/>
    <lineage>
        <taxon>Bacteria</taxon>
        <taxon>Pseudomonadati</taxon>
        <taxon>Pseudomonadota</taxon>
        <taxon>Gammaproteobacteria</taxon>
        <taxon>Alteromonadales</taxon>
        <taxon>Pseudoalteromonadaceae</taxon>
        <taxon>Pseudoalteromonas</taxon>
    </lineage>
</organism>
<comment type="similarity">
    <text evidence="1 3">Belongs to the short-chain dehydrogenases/reductases (SDR) family.</text>
</comment>
<dbReference type="Proteomes" id="UP000615755">
    <property type="component" value="Unassembled WGS sequence"/>
</dbReference>
<dbReference type="RefSeq" id="WP_192507451.1">
    <property type="nucleotide sequence ID" value="NZ_AQGV01000012.1"/>
</dbReference>
<comment type="caution">
    <text evidence="4">The sequence shown here is derived from an EMBL/GenBank/DDBJ whole genome shotgun (WGS) entry which is preliminary data.</text>
</comment>
<gene>
    <name evidence="4" type="primary">dltE</name>
    <name evidence="4" type="ORF">PAUR_a1655</name>
</gene>
<evidence type="ECO:0000313" key="4">
    <source>
        <dbReference type="EMBL" id="MBE0368126.1"/>
    </source>
</evidence>
<sequence length="244" mass="26514">MKLTNKTIVITGGTSGIGYQMVKLLHVENTVLVIARQSERLDKLLAEFPTIELYPCDLSKPATYEKVADTITKTHGHIDVLINNAATQNTPTYLADDFNYDAIVPEISLNFTAICALSYLLLPSLLNNGQTAFIANINSGLGLMPKTNSAVYCATKAAMDMFSQSLNYQLEETNVKVIQAFLPLVDTPMTEGRGKAKITSIKAATDILAGIEKEIVVNDLGKVKLLRLLLLLAPFIAKKILKGG</sequence>
<dbReference type="PRINTS" id="PR00081">
    <property type="entry name" value="GDHRDH"/>
</dbReference>
<accession>A0ABR9EAU6</accession>
<dbReference type="InterPro" id="IPR002347">
    <property type="entry name" value="SDR_fam"/>
</dbReference>
<dbReference type="InterPro" id="IPR036291">
    <property type="entry name" value="NAD(P)-bd_dom_sf"/>
</dbReference>
<evidence type="ECO:0000256" key="1">
    <source>
        <dbReference type="ARBA" id="ARBA00006484"/>
    </source>
</evidence>
<evidence type="ECO:0000313" key="5">
    <source>
        <dbReference type="Proteomes" id="UP000615755"/>
    </source>
</evidence>
<evidence type="ECO:0000256" key="2">
    <source>
        <dbReference type="ARBA" id="ARBA00023002"/>
    </source>
</evidence>
<dbReference type="EMBL" id="AQGV01000012">
    <property type="protein sequence ID" value="MBE0368126.1"/>
    <property type="molecule type" value="Genomic_DNA"/>
</dbReference>
<dbReference type="PRINTS" id="PR00080">
    <property type="entry name" value="SDRFAMILY"/>
</dbReference>
<keyword evidence="5" id="KW-1185">Reference proteome</keyword>
<keyword evidence="2" id="KW-0560">Oxidoreductase</keyword>
<evidence type="ECO:0000256" key="3">
    <source>
        <dbReference type="RuleBase" id="RU000363"/>
    </source>
</evidence>
<reference evidence="4 5" key="1">
    <citation type="submission" date="2015-03" db="EMBL/GenBank/DDBJ databases">
        <title>Genome sequence of Pseudoalteromonas aurantia.</title>
        <authorList>
            <person name="Xie B.-B."/>
            <person name="Rong J.-C."/>
            <person name="Qin Q.-L."/>
            <person name="Zhang Y.-Z."/>
        </authorList>
    </citation>
    <scope>NUCLEOTIDE SEQUENCE [LARGE SCALE GENOMIC DNA]</scope>
    <source>
        <strain evidence="4 5">208</strain>
    </source>
</reference>
<name>A0ABR9EAU6_9GAMM</name>
<dbReference type="Pfam" id="PF00106">
    <property type="entry name" value="adh_short"/>
    <property type="match status" value="1"/>
</dbReference>
<dbReference type="PANTHER" id="PTHR44196">
    <property type="entry name" value="DEHYDROGENASE/REDUCTASE SDR FAMILY MEMBER 7B"/>
    <property type="match status" value="1"/>
</dbReference>
<protein>
    <submittedName>
        <fullName evidence="4">Oxidoreductase</fullName>
    </submittedName>
</protein>
<dbReference type="PANTHER" id="PTHR44196:SF1">
    <property type="entry name" value="DEHYDROGENASE_REDUCTASE SDR FAMILY MEMBER 7B"/>
    <property type="match status" value="1"/>
</dbReference>
<proteinExistence type="inferred from homology"/>
<dbReference type="SUPFAM" id="SSF51735">
    <property type="entry name" value="NAD(P)-binding Rossmann-fold domains"/>
    <property type="match status" value="1"/>
</dbReference>